<proteinExistence type="predicted"/>
<accession>A0A518G1N8</accession>
<keyword evidence="2" id="KW-1185">Reference proteome</keyword>
<dbReference type="KEGG" id="ahel:Q31a_07950"/>
<evidence type="ECO:0000313" key="1">
    <source>
        <dbReference type="EMBL" id="QDV22509.1"/>
    </source>
</evidence>
<dbReference type="EMBL" id="CP036298">
    <property type="protein sequence ID" value="QDV22509.1"/>
    <property type="molecule type" value="Genomic_DNA"/>
</dbReference>
<evidence type="ECO:0000313" key="2">
    <source>
        <dbReference type="Proteomes" id="UP000318017"/>
    </source>
</evidence>
<reference evidence="1 2" key="1">
    <citation type="submission" date="2019-02" db="EMBL/GenBank/DDBJ databases">
        <title>Deep-cultivation of Planctomycetes and their phenomic and genomic characterization uncovers novel biology.</title>
        <authorList>
            <person name="Wiegand S."/>
            <person name="Jogler M."/>
            <person name="Boedeker C."/>
            <person name="Pinto D."/>
            <person name="Vollmers J."/>
            <person name="Rivas-Marin E."/>
            <person name="Kohn T."/>
            <person name="Peeters S.H."/>
            <person name="Heuer A."/>
            <person name="Rast P."/>
            <person name="Oberbeckmann S."/>
            <person name="Bunk B."/>
            <person name="Jeske O."/>
            <person name="Meyerdierks A."/>
            <person name="Storesund J.E."/>
            <person name="Kallscheuer N."/>
            <person name="Luecker S."/>
            <person name="Lage O.M."/>
            <person name="Pohl T."/>
            <person name="Merkel B.J."/>
            <person name="Hornburger P."/>
            <person name="Mueller R.-W."/>
            <person name="Bruemmer F."/>
            <person name="Labrenz M."/>
            <person name="Spormann A.M."/>
            <person name="Op den Camp H."/>
            <person name="Overmann J."/>
            <person name="Amann R."/>
            <person name="Jetten M.S.M."/>
            <person name="Mascher T."/>
            <person name="Medema M.H."/>
            <person name="Devos D.P."/>
            <person name="Kaster A.-K."/>
            <person name="Ovreas L."/>
            <person name="Rohde M."/>
            <person name="Galperin M.Y."/>
            <person name="Jogler C."/>
        </authorList>
    </citation>
    <scope>NUCLEOTIDE SEQUENCE [LARGE SCALE GENOMIC DNA]</scope>
    <source>
        <strain evidence="1 2">Q31a</strain>
    </source>
</reference>
<name>A0A518G1N8_9BACT</name>
<dbReference type="AlphaFoldDB" id="A0A518G1N8"/>
<protein>
    <submittedName>
        <fullName evidence="1">Uncharacterized protein</fullName>
    </submittedName>
</protein>
<sequence length="104" mass="11151">MGEEGTWVTGTQHLVDCLSGPNVLTDRGSMLPRGTGTQHLDGGEGTWVTGTQHLVDCLSGPDFLTDRGSMLPKGTGTQHLDGGVRSRRVVDSSNWNLCESLRSR</sequence>
<gene>
    <name evidence="1" type="ORF">Q31a_07950</name>
</gene>
<organism evidence="1 2">
    <name type="scientific">Aureliella helgolandensis</name>
    <dbReference type="NCBI Taxonomy" id="2527968"/>
    <lineage>
        <taxon>Bacteria</taxon>
        <taxon>Pseudomonadati</taxon>
        <taxon>Planctomycetota</taxon>
        <taxon>Planctomycetia</taxon>
        <taxon>Pirellulales</taxon>
        <taxon>Pirellulaceae</taxon>
        <taxon>Aureliella</taxon>
    </lineage>
</organism>
<dbReference type="Proteomes" id="UP000318017">
    <property type="component" value="Chromosome"/>
</dbReference>